<dbReference type="InterPro" id="IPR020846">
    <property type="entry name" value="MFS_dom"/>
</dbReference>
<reference evidence="8" key="1">
    <citation type="submission" date="2021-07" db="EMBL/GenBank/DDBJ databases">
        <authorList>
            <person name="Catto M.A."/>
            <person name="Jacobson A."/>
            <person name="Kennedy G."/>
            <person name="Labadie P."/>
            <person name="Hunt B.G."/>
            <person name="Srinivasan R."/>
        </authorList>
    </citation>
    <scope>NUCLEOTIDE SEQUENCE</scope>
    <source>
        <strain evidence="8">PL_HMW_Pooled</strain>
        <tissue evidence="8">Head</tissue>
    </source>
</reference>
<feature type="transmembrane region" description="Helical" evidence="6">
    <location>
        <begin position="395"/>
        <end position="416"/>
    </location>
</feature>
<organism evidence="8 9">
    <name type="scientific">Frankliniella fusca</name>
    <dbReference type="NCBI Taxonomy" id="407009"/>
    <lineage>
        <taxon>Eukaryota</taxon>
        <taxon>Metazoa</taxon>
        <taxon>Ecdysozoa</taxon>
        <taxon>Arthropoda</taxon>
        <taxon>Hexapoda</taxon>
        <taxon>Insecta</taxon>
        <taxon>Pterygota</taxon>
        <taxon>Neoptera</taxon>
        <taxon>Paraneoptera</taxon>
        <taxon>Thysanoptera</taxon>
        <taxon>Terebrantia</taxon>
        <taxon>Thripoidea</taxon>
        <taxon>Thripidae</taxon>
        <taxon>Frankliniella</taxon>
    </lineage>
</organism>
<feature type="transmembrane region" description="Helical" evidence="6">
    <location>
        <begin position="298"/>
        <end position="324"/>
    </location>
</feature>
<evidence type="ECO:0000256" key="3">
    <source>
        <dbReference type="ARBA" id="ARBA00022989"/>
    </source>
</evidence>
<keyword evidence="4 6" id="KW-0472">Membrane</keyword>
<dbReference type="InterPro" id="IPR036259">
    <property type="entry name" value="MFS_trans_sf"/>
</dbReference>
<feature type="transmembrane region" description="Helical" evidence="6">
    <location>
        <begin position="336"/>
        <end position="356"/>
    </location>
</feature>
<dbReference type="AlphaFoldDB" id="A0AAE1H0G3"/>
<evidence type="ECO:0000313" key="9">
    <source>
        <dbReference type="Proteomes" id="UP001219518"/>
    </source>
</evidence>
<comment type="subcellular location">
    <subcellularLocation>
        <location evidence="1">Membrane</location>
        <topology evidence="1">Multi-pass membrane protein</topology>
    </subcellularLocation>
</comment>
<evidence type="ECO:0000259" key="7">
    <source>
        <dbReference type="PROSITE" id="PS50850"/>
    </source>
</evidence>
<feature type="domain" description="Major facilitator superfamily (MFS) profile" evidence="7">
    <location>
        <begin position="45"/>
        <end position="489"/>
    </location>
</feature>
<feature type="transmembrane region" description="Helical" evidence="6">
    <location>
        <begin position="172"/>
        <end position="193"/>
    </location>
</feature>
<feature type="transmembrane region" description="Helical" evidence="6">
    <location>
        <begin position="85"/>
        <end position="106"/>
    </location>
</feature>
<gene>
    <name evidence="8" type="ORF">KUF71_021631</name>
</gene>
<sequence>MTDLEKGKAAEAAATKARTSSVFHRHAPPPTGPKNLRCVMPQIVACVVAGLFNIPEGLALAYSSSLIPHLMEGGDPDIHITLDQGVLIASVMVVAMCMGTFLTGLVMNRFGRLNTIRYSSVPFAVGWFLVAAASSYEEILIGRVLTGIANPLGVNSAVAFTTEVANPHIRGALNSAMTVLASGGMVIMYVLGATLHWRTAAWVCGASPFIGVLLMYFFCYESPIWLVSKGRHEEAGRSLRAYARANPTTELREKLPEQQLEWLIQKKELAASQAGGKQEPWYSTVLDLFRTPTGYKPLLLLTTVFLAQNFSGVYITLFYATTFFQEMKVSFSAFDAAIFIGLTRLVIGMLAIGLIRGVGIRKLMVGSSFGMAVCMVLSGYFTLYQEKSMGGYVPAGFVLLYVAFSCCGLLTVPWTMTAELFPDRLRDVGQSFTIFIADMLMFAGLQLYPTLMNLLQYGHITGTVGIQWFFAVVALANVVLVIFFLPETHGKSLSELEEHYEHNMLWLGRTKPDKLSDASVVVPTICTSVDAEGVTVLSTVLSAPDTTTPPAGLDARKASSDSIVSTGDSYRL</sequence>
<keyword evidence="3 6" id="KW-1133">Transmembrane helix</keyword>
<dbReference type="PROSITE" id="PS50850">
    <property type="entry name" value="MFS"/>
    <property type="match status" value="1"/>
</dbReference>
<feature type="transmembrane region" description="Helical" evidence="6">
    <location>
        <begin position="428"/>
        <end position="448"/>
    </location>
</feature>
<dbReference type="SUPFAM" id="SSF103473">
    <property type="entry name" value="MFS general substrate transporter"/>
    <property type="match status" value="1"/>
</dbReference>
<feature type="transmembrane region" description="Helical" evidence="6">
    <location>
        <begin position="199"/>
        <end position="219"/>
    </location>
</feature>
<dbReference type="GO" id="GO:0022857">
    <property type="term" value="F:transmembrane transporter activity"/>
    <property type="evidence" value="ECO:0007669"/>
    <property type="project" value="InterPro"/>
</dbReference>
<comment type="caution">
    <text evidence="8">The sequence shown here is derived from an EMBL/GenBank/DDBJ whole genome shotgun (WGS) entry which is preliminary data.</text>
</comment>
<dbReference type="InterPro" id="IPR005828">
    <property type="entry name" value="MFS_sugar_transport-like"/>
</dbReference>
<accession>A0AAE1H0G3</accession>
<proteinExistence type="predicted"/>
<feature type="region of interest" description="Disordered" evidence="5">
    <location>
        <begin position="1"/>
        <end position="29"/>
    </location>
</feature>
<keyword evidence="9" id="KW-1185">Reference proteome</keyword>
<evidence type="ECO:0000256" key="5">
    <source>
        <dbReference type="SAM" id="MobiDB-lite"/>
    </source>
</evidence>
<dbReference type="Proteomes" id="UP001219518">
    <property type="component" value="Unassembled WGS sequence"/>
</dbReference>
<evidence type="ECO:0000256" key="1">
    <source>
        <dbReference type="ARBA" id="ARBA00004141"/>
    </source>
</evidence>
<keyword evidence="2 6" id="KW-0812">Transmembrane</keyword>
<evidence type="ECO:0000313" key="8">
    <source>
        <dbReference type="EMBL" id="KAK3912061.1"/>
    </source>
</evidence>
<evidence type="ECO:0000256" key="6">
    <source>
        <dbReference type="SAM" id="Phobius"/>
    </source>
</evidence>
<feature type="transmembrane region" description="Helical" evidence="6">
    <location>
        <begin position="468"/>
        <end position="485"/>
    </location>
</feature>
<feature type="transmembrane region" description="Helical" evidence="6">
    <location>
        <begin position="363"/>
        <end position="383"/>
    </location>
</feature>
<dbReference type="Pfam" id="PF00083">
    <property type="entry name" value="Sugar_tr"/>
    <property type="match status" value="1"/>
</dbReference>
<dbReference type="PANTHER" id="PTHR48021:SF24">
    <property type="entry name" value="MAJOR FACILITATOR SUPERFAMILY (MFS) PROFILE DOMAIN-CONTAINING PROTEIN"/>
    <property type="match status" value="1"/>
</dbReference>
<dbReference type="GO" id="GO:0016020">
    <property type="term" value="C:membrane"/>
    <property type="evidence" value="ECO:0007669"/>
    <property type="project" value="UniProtKB-SubCell"/>
</dbReference>
<evidence type="ECO:0000256" key="4">
    <source>
        <dbReference type="ARBA" id="ARBA00023136"/>
    </source>
</evidence>
<dbReference type="InterPro" id="IPR050549">
    <property type="entry name" value="MFS_Trehalose_Transporter"/>
</dbReference>
<feature type="transmembrane region" description="Helical" evidence="6">
    <location>
        <begin position="43"/>
        <end position="65"/>
    </location>
</feature>
<dbReference type="PANTHER" id="PTHR48021">
    <property type="match status" value="1"/>
</dbReference>
<protein>
    <submittedName>
        <fullName evidence="8">Facilitated trehalose transporter Tret1</fullName>
    </submittedName>
</protein>
<evidence type="ECO:0000256" key="2">
    <source>
        <dbReference type="ARBA" id="ARBA00022692"/>
    </source>
</evidence>
<reference evidence="8" key="2">
    <citation type="journal article" date="2023" name="BMC Genomics">
        <title>Pest status, molecular evolution, and epigenetic factors derived from the genome assembly of Frankliniella fusca, a thysanopteran phytovirus vector.</title>
        <authorList>
            <person name="Catto M.A."/>
            <person name="Labadie P.E."/>
            <person name="Jacobson A.L."/>
            <person name="Kennedy G.G."/>
            <person name="Srinivasan R."/>
            <person name="Hunt B.G."/>
        </authorList>
    </citation>
    <scope>NUCLEOTIDE SEQUENCE</scope>
    <source>
        <strain evidence="8">PL_HMW_Pooled</strain>
    </source>
</reference>
<dbReference type="FunFam" id="1.20.1250.20:FF:000249">
    <property type="entry name" value="facilitated trehalose transporter Tret1"/>
    <property type="match status" value="1"/>
</dbReference>
<name>A0AAE1H0G3_9NEOP</name>
<dbReference type="EMBL" id="JAHWGI010000289">
    <property type="protein sequence ID" value="KAK3912061.1"/>
    <property type="molecule type" value="Genomic_DNA"/>
</dbReference>
<dbReference type="Gene3D" id="1.20.1250.20">
    <property type="entry name" value="MFS general substrate transporter like domains"/>
    <property type="match status" value="1"/>
</dbReference>